<protein>
    <submittedName>
        <fullName evidence="1">Uncharacterized protein</fullName>
    </submittedName>
</protein>
<name>A0ACC3S909_9PEZI</name>
<accession>A0ACC3S909</accession>
<organism evidence="1 2">
    <name type="scientific">Zalaria obscura</name>
    <dbReference type="NCBI Taxonomy" id="2024903"/>
    <lineage>
        <taxon>Eukaryota</taxon>
        <taxon>Fungi</taxon>
        <taxon>Dikarya</taxon>
        <taxon>Ascomycota</taxon>
        <taxon>Pezizomycotina</taxon>
        <taxon>Dothideomycetes</taxon>
        <taxon>Dothideomycetidae</taxon>
        <taxon>Dothideales</taxon>
        <taxon>Zalariaceae</taxon>
        <taxon>Zalaria</taxon>
    </lineage>
</organism>
<dbReference type="Proteomes" id="UP001320706">
    <property type="component" value="Unassembled WGS sequence"/>
</dbReference>
<gene>
    <name evidence="1" type="ORF">M8818_005572</name>
</gene>
<evidence type="ECO:0000313" key="1">
    <source>
        <dbReference type="EMBL" id="KAK8202047.1"/>
    </source>
</evidence>
<reference evidence="1" key="1">
    <citation type="submission" date="2024-02" db="EMBL/GenBank/DDBJ databases">
        <title>Metagenome Assembled Genome of Zalaria obscura JY119.</title>
        <authorList>
            <person name="Vighnesh L."/>
            <person name="Jagadeeshwari U."/>
            <person name="Venkata Ramana C."/>
            <person name="Sasikala C."/>
        </authorList>
    </citation>
    <scope>NUCLEOTIDE SEQUENCE</scope>
    <source>
        <strain evidence="1">JY119</strain>
    </source>
</reference>
<keyword evidence="2" id="KW-1185">Reference proteome</keyword>
<proteinExistence type="predicted"/>
<comment type="caution">
    <text evidence="1">The sequence shown here is derived from an EMBL/GenBank/DDBJ whole genome shotgun (WGS) entry which is preliminary data.</text>
</comment>
<evidence type="ECO:0000313" key="2">
    <source>
        <dbReference type="Proteomes" id="UP001320706"/>
    </source>
</evidence>
<dbReference type="EMBL" id="JAMKPW020000033">
    <property type="protein sequence ID" value="KAK8202047.1"/>
    <property type="molecule type" value="Genomic_DNA"/>
</dbReference>
<sequence length="229" mass="24457">MTDTQPPLSWESSTGSRPQVSTCLPAEVVSCLQNARFVYPSTPSIPSTLPSGPIVIMTTNPSSKKTLNLLENPNVSLLAHDWVSHRPSNARSTSPEGRRNPGRSSLASLLMGMNASEMGSISTTINGVASVLPQGSEEEKWCKARHLENNTFDEPSQAPSQLLSTSPSSRAQGDGGLGSFIEDEEVRVVVVKINDGRIADWKGSVKDWVLASNQPGQQLANGPVHNSAQ</sequence>